<sequence length="682" mass="73024">MAARQFVLGTAGHIDHGKTSLVRALSGVDTDRLPEEKRRGITIELGFARWQPSDELEVGIVDVPGHEALVRTMVAGAGGIDAVLLVIAAEDGVMPQTREHLHVCELLGLRHAVVALTKIDRLEGGDEREELLELACEDVREALAKGPFAEAPILPVSAHSGQGMAELRAALTSLARQVRTRGRKGPPVLPIDRVFTMRGHGTVITGTLLSGEIDLGKSATQDKSESAPELDLIPAGYGRRRRSLRLRGMQVHGGEARRSRAGTRTALNLGNVSVDELARGDVISQGHKVVASDRVLALVEQLGFGQRPWARDTSLQLCAGTASTAAHLVPLALEDPETGVLLDPRPRAPKPEIGPGQRGLVRIYLDTPLPIWAGQRVILRAYSAAHANVEGLTVGGGVILDPLPERRHPLRRVALARALLSEDPAERATALVVDAGMVGADAETIAVRANIAEPGKLLARLSGPRGPLLGLAGGRWVERGLLDELVRAAIAEAERYHQQQPLRAGVPRATLEAALPGHPAPELARAAIELALERGALRVADRSGSLARPGKGSLDPDALPEAMQAMLDLYTKGGVTPPTLRQISQRLDLDSKRVLEYAGLLQRNGLLVRVSDDLSYAAAAHASLLVRVREHLAAHGEIDVQALKDMSGVSRKFAVPFMEHLDHLGVTRREGDRRLPGPKREA</sequence>
<evidence type="ECO:0000256" key="3">
    <source>
        <dbReference type="ARBA" id="ARBA00022741"/>
    </source>
</evidence>
<gene>
    <name evidence="7" type="primary">selB</name>
    <name evidence="7" type="ORF">ENSA5_35410</name>
</gene>
<dbReference type="Gene3D" id="2.40.30.10">
    <property type="entry name" value="Translation factors"/>
    <property type="match status" value="1"/>
</dbReference>
<dbReference type="GO" id="GO:0003924">
    <property type="term" value="F:GTPase activity"/>
    <property type="evidence" value="ECO:0007669"/>
    <property type="project" value="InterPro"/>
</dbReference>
<dbReference type="Gene3D" id="3.40.50.300">
    <property type="entry name" value="P-loop containing nucleotide triphosphate hydrolases"/>
    <property type="match status" value="1"/>
</dbReference>
<keyword evidence="7" id="KW-0251">Elongation factor</keyword>
<dbReference type="GO" id="GO:0005737">
    <property type="term" value="C:cytoplasm"/>
    <property type="evidence" value="ECO:0007669"/>
    <property type="project" value="UniProtKB-SubCell"/>
</dbReference>
<evidence type="ECO:0000256" key="4">
    <source>
        <dbReference type="ARBA" id="ARBA00022917"/>
    </source>
</evidence>
<evidence type="ECO:0000259" key="6">
    <source>
        <dbReference type="PROSITE" id="PS51722"/>
    </source>
</evidence>
<dbReference type="OrthoDB" id="9803139at2"/>
<keyword evidence="5" id="KW-0342">GTP-binding</keyword>
<dbReference type="NCBIfam" id="TIGR00475">
    <property type="entry name" value="selB"/>
    <property type="match status" value="1"/>
</dbReference>
<dbReference type="Proteomes" id="UP000237968">
    <property type="component" value="Unassembled WGS sequence"/>
</dbReference>
<dbReference type="InterPro" id="IPR015190">
    <property type="entry name" value="Elong_fac_SelB-wing-hlx_typ-2"/>
</dbReference>
<dbReference type="SUPFAM" id="SSF50465">
    <property type="entry name" value="EF-Tu/eEF-1alpha/eIF2-gamma C-terminal domain"/>
    <property type="match status" value="1"/>
</dbReference>
<dbReference type="GO" id="GO:0005525">
    <property type="term" value="F:GTP binding"/>
    <property type="evidence" value="ECO:0007669"/>
    <property type="project" value="UniProtKB-KW"/>
</dbReference>
<keyword evidence="2" id="KW-0963">Cytoplasm</keyword>
<comment type="subcellular location">
    <subcellularLocation>
        <location evidence="1">Cytoplasm</location>
    </subcellularLocation>
</comment>
<dbReference type="GO" id="GO:0001514">
    <property type="term" value="P:selenocysteine incorporation"/>
    <property type="evidence" value="ECO:0007669"/>
    <property type="project" value="InterPro"/>
</dbReference>
<protein>
    <submittedName>
        <fullName evidence="7">Selenocysteine-specific elongation factor</fullName>
    </submittedName>
</protein>
<dbReference type="GO" id="GO:0003723">
    <property type="term" value="F:RNA binding"/>
    <property type="evidence" value="ECO:0007669"/>
    <property type="project" value="InterPro"/>
</dbReference>
<dbReference type="RefSeq" id="WP_106392886.1">
    <property type="nucleotide sequence ID" value="NZ_PVNK01000164.1"/>
</dbReference>
<dbReference type="SUPFAM" id="SSF52540">
    <property type="entry name" value="P-loop containing nucleoside triphosphate hydrolases"/>
    <property type="match status" value="1"/>
</dbReference>
<evidence type="ECO:0000313" key="8">
    <source>
        <dbReference type="Proteomes" id="UP000237968"/>
    </source>
</evidence>
<dbReference type="Gene3D" id="1.10.10.2770">
    <property type="match status" value="1"/>
</dbReference>
<dbReference type="InterPro" id="IPR031157">
    <property type="entry name" value="G_TR_CS"/>
</dbReference>
<dbReference type="PANTHER" id="PTHR43721">
    <property type="entry name" value="ELONGATION FACTOR TU-RELATED"/>
    <property type="match status" value="1"/>
</dbReference>
<dbReference type="SUPFAM" id="SSF50447">
    <property type="entry name" value="Translation proteins"/>
    <property type="match status" value="1"/>
</dbReference>
<reference evidence="7 8" key="1">
    <citation type="submission" date="2018-03" db="EMBL/GenBank/DDBJ databases">
        <title>Draft Genome Sequences of the Obligatory Marine Myxobacteria Enhygromyxa salina SWB005.</title>
        <authorList>
            <person name="Poehlein A."/>
            <person name="Moghaddam J.A."/>
            <person name="Harms H."/>
            <person name="Alanjari M."/>
            <person name="Koenig G.M."/>
            <person name="Daniel R."/>
            <person name="Schaeberle T.F."/>
        </authorList>
    </citation>
    <scope>NUCLEOTIDE SEQUENCE [LARGE SCALE GENOMIC DNA]</scope>
    <source>
        <strain evidence="7 8">SWB005</strain>
    </source>
</reference>
<dbReference type="InterPro" id="IPR009000">
    <property type="entry name" value="Transl_B-barrel_sf"/>
</dbReference>
<keyword evidence="8" id="KW-1185">Reference proteome</keyword>
<proteinExistence type="predicted"/>
<dbReference type="CDD" id="cd04171">
    <property type="entry name" value="SelB"/>
    <property type="match status" value="1"/>
</dbReference>
<dbReference type="InterPro" id="IPR015191">
    <property type="entry name" value="SelB_WHD4"/>
</dbReference>
<evidence type="ECO:0000256" key="1">
    <source>
        <dbReference type="ARBA" id="ARBA00004496"/>
    </source>
</evidence>
<dbReference type="PANTHER" id="PTHR43721:SF22">
    <property type="entry name" value="ELONGATION FACTOR TU, MITOCHONDRIAL"/>
    <property type="match status" value="1"/>
</dbReference>
<organism evidence="7 8">
    <name type="scientific">Enhygromyxa salina</name>
    <dbReference type="NCBI Taxonomy" id="215803"/>
    <lineage>
        <taxon>Bacteria</taxon>
        <taxon>Pseudomonadati</taxon>
        <taxon>Myxococcota</taxon>
        <taxon>Polyangia</taxon>
        <taxon>Nannocystales</taxon>
        <taxon>Nannocystaceae</taxon>
        <taxon>Enhygromyxa</taxon>
    </lineage>
</organism>
<dbReference type="InterPro" id="IPR036388">
    <property type="entry name" value="WH-like_DNA-bd_sf"/>
</dbReference>
<dbReference type="PROSITE" id="PS51722">
    <property type="entry name" value="G_TR_2"/>
    <property type="match status" value="1"/>
</dbReference>
<dbReference type="InterPro" id="IPR009001">
    <property type="entry name" value="Transl_elong_EF1A/Init_IF2_C"/>
</dbReference>
<evidence type="ECO:0000313" key="7">
    <source>
        <dbReference type="EMBL" id="PRP96767.1"/>
    </source>
</evidence>
<evidence type="ECO:0000256" key="5">
    <source>
        <dbReference type="ARBA" id="ARBA00023134"/>
    </source>
</evidence>
<dbReference type="Pfam" id="PF00009">
    <property type="entry name" value="GTP_EFTU"/>
    <property type="match status" value="1"/>
</dbReference>
<accession>A0A2S9XV65</accession>
<name>A0A2S9XV65_9BACT</name>
<feature type="domain" description="Tr-type G" evidence="6">
    <location>
        <begin position="3"/>
        <end position="178"/>
    </location>
</feature>
<keyword evidence="4" id="KW-0648">Protein biosynthesis</keyword>
<dbReference type="EMBL" id="PVNK01000164">
    <property type="protein sequence ID" value="PRP96767.1"/>
    <property type="molecule type" value="Genomic_DNA"/>
</dbReference>
<dbReference type="InterPro" id="IPR027417">
    <property type="entry name" value="P-loop_NTPase"/>
</dbReference>
<dbReference type="SUPFAM" id="SSF46785">
    <property type="entry name" value="Winged helix' DNA-binding domain"/>
    <property type="match status" value="2"/>
</dbReference>
<comment type="caution">
    <text evidence="7">The sequence shown here is derived from an EMBL/GenBank/DDBJ whole genome shotgun (WGS) entry which is preliminary data.</text>
</comment>
<dbReference type="GO" id="GO:0003746">
    <property type="term" value="F:translation elongation factor activity"/>
    <property type="evidence" value="ECO:0007669"/>
    <property type="project" value="UniProtKB-KW"/>
</dbReference>
<dbReference type="Gene3D" id="1.10.10.10">
    <property type="entry name" value="Winged helix-like DNA-binding domain superfamily/Winged helix DNA-binding domain"/>
    <property type="match status" value="1"/>
</dbReference>
<keyword evidence="3" id="KW-0547">Nucleotide-binding</keyword>
<dbReference type="Pfam" id="PF09107">
    <property type="entry name" value="WHD_3rd_SelB"/>
    <property type="match status" value="1"/>
</dbReference>
<dbReference type="InterPro" id="IPR050055">
    <property type="entry name" value="EF-Tu_GTPase"/>
</dbReference>
<evidence type="ECO:0000256" key="2">
    <source>
        <dbReference type="ARBA" id="ARBA00022490"/>
    </source>
</evidence>
<dbReference type="InterPro" id="IPR036390">
    <property type="entry name" value="WH_DNA-bd_sf"/>
</dbReference>
<dbReference type="AlphaFoldDB" id="A0A2S9XV65"/>
<dbReference type="PROSITE" id="PS00301">
    <property type="entry name" value="G_TR_1"/>
    <property type="match status" value="1"/>
</dbReference>
<dbReference type="InterPro" id="IPR004535">
    <property type="entry name" value="Transl_elong_SelB"/>
</dbReference>
<dbReference type="PRINTS" id="PR00315">
    <property type="entry name" value="ELONGATNFCT"/>
</dbReference>
<dbReference type="Pfam" id="PF09106">
    <property type="entry name" value="WHD_2nd_SelB"/>
    <property type="match status" value="1"/>
</dbReference>
<dbReference type="InterPro" id="IPR000795">
    <property type="entry name" value="T_Tr_GTP-bd_dom"/>
</dbReference>